<dbReference type="InterPro" id="IPR000209">
    <property type="entry name" value="Peptidase_S8/S53_dom"/>
</dbReference>
<feature type="active site" description="Charge relay system" evidence="10">
    <location>
        <position position="64"/>
    </location>
</feature>
<feature type="region of interest" description="Disordered" evidence="11">
    <location>
        <begin position="323"/>
        <end position="363"/>
    </location>
</feature>
<dbReference type="RefSeq" id="WP_344383733.1">
    <property type="nucleotide sequence ID" value="NZ_BAAATA010000016.1"/>
</dbReference>
<keyword evidence="4 10" id="KW-0645">Protease</keyword>
<dbReference type="Proteomes" id="UP001501358">
    <property type="component" value="Unassembled WGS sequence"/>
</dbReference>
<feature type="compositionally biased region" description="Basic and acidic residues" evidence="11">
    <location>
        <begin position="349"/>
        <end position="363"/>
    </location>
</feature>
<feature type="domain" description="Peptidase S8/S53" evidence="14">
    <location>
        <begin position="55"/>
        <end position="311"/>
    </location>
</feature>
<proteinExistence type="inferred from homology"/>
<evidence type="ECO:0000256" key="9">
    <source>
        <dbReference type="ARBA" id="ARBA00023136"/>
    </source>
</evidence>
<reference evidence="16" key="1">
    <citation type="journal article" date="2019" name="Int. J. Syst. Evol. Microbiol.">
        <title>The Global Catalogue of Microorganisms (GCM) 10K type strain sequencing project: providing services to taxonomists for standard genome sequencing and annotation.</title>
        <authorList>
            <consortium name="The Broad Institute Genomics Platform"/>
            <consortium name="The Broad Institute Genome Sequencing Center for Infectious Disease"/>
            <person name="Wu L."/>
            <person name="Ma J."/>
        </authorList>
    </citation>
    <scope>NUCLEOTIDE SEQUENCE [LARGE SCALE GENOMIC DNA]</scope>
    <source>
        <strain evidence="16">JCM 6307</strain>
    </source>
</reference>
<evidence type="ECO:0000256" key="1">
    <source>
        <dbReference type="ARBA" id="ARBA00004162"/>
    </source>
</evidence>
<organism evidence="15 16">
    <name type="scientific">Streptomyces thermolineatus</name>
    <dbReference type="NCBI Taxonomy" id="44033"/>
    <lineage>
        <taxon>Bacteria</taxon>
        <taxon>Bacillati</taxon>
        <taxon>Actinomycetota</taxon>
        <taxon>Actinomycetes</taxon>
        <taxon>Kitasatosporales</taxon>
        <taxon>Streptomycetaceae</taxon>
        <taxon>Streptomyces</taxon>
    </lineage>
</organism>
<evidence type="ECO:0000256" key="10">
    <source>
        <dbReference type="PROSITE-ProRule" id="PRU01240"/>
    </source>
</evidence>
<keyword evidence="13" id="KW-0732">Signal</keyword>
<name>A0ABP5Z6D8_9ACTN</name>
<dbReference type="Pfam" id="PF00082">
    <property type="entry name" value="Peptidase_S8"/>
    <property type="match status" value="1"/>
</dbReference>
<feature type="transmembrane region" description="Helical" evidence="12">
    <location>
        <begin position="369"/>
        <end position="390"/>
    </location>
</feature>
<feature type="compositionally biased region" description="Low complexity" evidence="11">
    <location>
        <begin position="336"/>
        <end position="347"/>
    </location>
</feature>
<evidence type="ECO:0000259" key="14">
    <source>
        <dbReference type="Pfam" id="PF00082"/>
    </source>
</evidence>
<evidence type="ECO:0000256" key="8">
    <source>
        <dbReference type="ARBA" id="ARBA00022989"/>
    </source>
</evidence>
<feature type="active site" description="Charge relay system" evidence="10">
    <location>
        <position position="98"/>
    </location>
</feature>
<feature type="active site" description="Charge relay system" evidence="10">
    <location>
        <position position="259"/>
    </location>
</feature>
<dbReference type="SUPFAM" id="SSF52743">
    <property type="entry name" value="Subtilisin-like"/>
    <property type="match status" value="1"/>
</dbReference>
<dbReference type="InterPro" id="IPR023834">
    <property type="entry name" value="T7SS_pept_S8A_mycosin"/>
</dbReference>
<comment type="caution">
    <text evidence="15">The sequence shown here is derived from an EMBL/GenBank/DDBJ whole genome shotgun (WGS) entry which is preliminary data.</text>
</comment>
<evidence type="ECO:0000256" key="12">
    <source>
        <dbReference type="SAM" id="Phobius"/>
    </source>
</evidence>
<dbReference type="InterPro" id="IPR036852">
    <property type="entry name" value="Peptidase_S8/S53_dom_sf"/>
</dbReference>
<keyword evidence="9 12" id="KW-0472">Membrane</keyword>
<keyword evidence="5 12" id="KW-0812">Transmembrane</keyword>
<dbReference type="Gene3D" id="3.40.50.200">
    <property type="entry name" value="Peptidase S8/S53 domain"/>
    <property type="match status" value="1"/>
</dbReference>
<evidence type="ECO:0000256" key="3">
    <source>
        <dbReference type="ARBA" id="ARBA00022475"/>
    </source>
</evidence>
<feature type="signal peptide" evidence="13">
    <location>
        <begin position="1"/>
        <end position="30"/>
    </location>
</feature>
<evidence type="ECO:0000256" key="11">
    <source>
        <dbReference type="SAM" id="MobiDB-lite"/>
    </source>
</evidence>
<comment type="subcellular location">
    <subcellularLocation>
        <location evidence="1">Cell membrane</location>
        <topology evidence="1">Single-pass membrane protein</topology>
    </subcellularLocation>
</comment>
<evidence type="ECO:0000313" key="16">
    <source>
        <dbReference type="Proteomes" id="UP001501358"/>
    </source>
</evidence>
<comment type="similarity">
    <text evidence="2 10">Belongs to the peptidase S8 family.</text>
</comment>
<evidence type="ECO:0000256" key="7">
    <source>
        <dbReference type="ARBA" id="ARBA00022825"/>
    </source>
</evidence>
<accession>A0ABP5Z6D8</accession>
<keyword evidence="16" id="KW-1185">Reference proteome</keyword>
<evidence type="ECO:0000256" key="4">
    <source>
        <dbReference type="ARBA" id="ARBA00022670"/>
    </source>
</evidence>
<sequence length="445" mass="45725">MDMGFTRTLRAIGGTVLAGALLLGSAPAVSADSIRDDQWPLDAFNAKKVWAESTGKGVTVAVIDNGVNGLHPDLVGNVLEGKSFVDDKRADRQTSADHGTAMASIIAAHGHGPNNSDGVIGLAPDAKILPVKDSNEDGLDASFGEGPDSSAELIRYAVDHGASVINMSFAGALREGDEEAIAYAAEHDVVLVAGTGNNGTDTLNYPAAAPGVVAVGAVDRSGQIWEDSNYGSHVMLTAPGVYIRSAGGTTPYQLSNGTSDATAYVSGAVALLRAKFPDLTAGQIVNRLVKTAALPEDMQGKKLPDERYGYGIIRPYRALTEDIPAGPKQGPLKTPSAAVAEESAAAAAEEEKQKAEEAVAERSSRTNTILAIVGGGLLLLVAAVVVVVVVRKRGKDRNDGPPPGGPWTGGPGAGPGPGNAGWPQQHYGAQQSGQPYAGGPDPYRQ</sequence>
<evidence type="ECO:0000256" key="5">
    <source>
        <dbReference type="ARBA" id="ARBA00022692"/>
    </source>
</evidence>
<dbReference type="InterPro" id="IPR051048">
    <property type="entry name" value="Peptidase_S8/S53_subtilisin"/>
</dbReference>
<dbReference type="NCBIfam" id="TIGR03921">
    <property type="entry name" value="T7SS_mycosin"/>
    <property type="match status" value="1"/>
</dbReference>
<keyword evidence="3" id="KW-1003">Cell membrane</keyword>
<dbReference type="EMBL" id="BAAATA010000016">
    <property type="protein sequence ID" value="GAA2492208.1"/>
    <property type="molecule type" value="Genomic_DNA"/>
</dbReference>
<evidence type="ECO:0000256" key="6">
    <source>
        <dbReference type="ARBA" id="ARBA00022801"/>
    </source>
</evidence>
<keyword evidence="6 10" id="KW-0378">Hydrolase</keyword>
<feature type="region of interest" description="Disordered" evidence="11">
    <location>
        <begin position="394"/>
        <end position="445"/>
    </location>
</feature>
<protein>
    <recommendedName>
        <fullName evidence="14">Peptidase S8/S53 domain-containing protein</fullName>
    </recommendedName>
</protein>
<evidence type="ECO:0000313" key="15">
    <source>
        <dbReference type="EMBL" id="GAA2492208.1"/>
    </source>
</evidence>
<dbReference type="PROSITE" id="PS51892">
    <property type="entry name" value="SUBTILASE"/>
    <property type="match status" value="1"/>
</dbReference>
<gene>
    <name evidence="15" type="ORF">GCM10010406_30360</name>
</gene>
<keyword evidence="7 10" id="KW-0720">Serine protease</keyword>
<evidence type="ECO:0000256" key="2">
    <source>
        <dbReference type="ARBA" id="ARBA00011073"/>
    </source>
</evidence>
<evidence type="ECO:0000256" key="13">
    <source>
        <dbReference type="SAM" id="SignalP"/>
    </source>
</evidence>
<dbReference type="PANTHER" id="PTHR43399">
    <property type="entry name" value="SUBTILISIN-RELATED"/>
    <property type="match status" value="1"/>
</dbReference>
<dbReference type="PRINTS" id="PR00723">
    <property type="entry name" value="SUBTILISIN"/>
</dbReference>
<keyword evidence="8 12" id="KW-1133">Transmembrane helix</keyword>
<dbReference type="InterPro" id="IPR015500">
    <property type="entry name" value="Peptidase_S8_subtilisin-rel"/>
</dbReference>
<dbReference type="PANTHER" id="PTHR43399:SF4">
    <property type="entry name" value="CELL WALL-ASSOCIATED PROTEASE"/>
    <property type="match status" value="1"/>
</dbReference>
<feature type="compositionally biased region" description="Gly residues" evidence="11">
    <location>
        <begin position="406"/>
        <end position="419"/>
    </location>
</feature>
<feature type="chain" id="PRO_5046768311" description="Peptidase S8/S53 domain-containing protein" evidence="13">
    <location>
        <begin position="31"/>
        <end position="445"/>
    </location>
</feature>